<dbReference type="InterPro" id="IPR004274">
    <property type="entry name" value="FCP1_dom"/>
</dbReference>
<dbReference type="AlphaFoldDB" id="A0AAQ3JXB9"/>
<evidence type="ECO:0000259" key="1">
    <source>
        <dbReference type="Pfam" id="PF03031"/>
    </source>
</evidence>
<reference evidence="2 3" key="1">
    <citation type="submission" date="2023-10" db="EMBL/GenBank/DDBJ databases">
        <title>Chromosome-scale genome assembly provides insights into flower coloration mechanisms of Canna indica.</title>
        <authorList>
            <person name="Li C."/>
        </authorList>
    </citation>
    <scope>NUCLEOTIDE SEQUENCE [LARGE SCALE GENOMIC DNA]</scope>
    <source>
        <tissue evidence="2">Flower</tissue>
    </source>
</reference>
<protein>
    <submittedName>
        <fullName evidence="2">CTD small phosphatase-like protein 2</fullName>
    </submittedName>
</protein>
<keyword evidence="3" id="KW-1185">Reference proteome</keyword>
<feature type="domain" description="FCP1 homology" evidence="1">
    <location>
        <begin position="2"/>
        <end position="42"/>
    </location>
</feature>
<dbReference type="SUPFAM" id="SSF56784">
    <property type="entry name" value="HAD-like"/>
    <property type="match status" value="1"/>
</dbReference>
<accession>A0AAQ3JXB9</accession>
<evidence type="ECO:0000313" key="2">
    <source>
        <dbReference type="EMBL" id="WOK97872.1"/>
    </source>
</evidence>
<dbReference type="Gene3D" id="3.40.50.1000">
    <property type="entry name" value="HAD superfamily/HAD-like"/>
    <property type="match status" value="1"/>
</dbReference>
<dbReference type="Proteomes" id="UP001327560">
    <property type="component" value="Chromosome 2"/>
</dbReference>
<dbReference type="InterPro" id="IPR023214">
    <property type="entry name" value="HAD_sf"/>
</dbReference>
<sequence>MAFGFQLDNSIPIESWFDNPDDRELLTLLPLLESLVGANDVRPRISKKFNFCEKVAVVATSASCLSFH</sequence>
<organism evidence="2 3">
    <name type="scientific">Canna indica</name>
    <name type="common">Indian-shot</name>
    <dbReference type="NCBI Taxonomy" id="4628"/>
    <lineage>
        <taxon>Eukaryota</taxon>
        <taxon>Viridiplantae</taxon>
        <taxon>Streptophyta</taxon>
        <taxon>Embryophyta</taxon>
        <taxon>Tracheophyta</taxon>
        <taxon>Spermatophyta</taxon>
        <taxon>Magnoliopsida</taxon>
        <taxon>Liliopsida</taxon>
        <taxon>Zingiberales</taxon>
        <taxon>Cannaceae</taxon>
        <taxon>Canna</taxon>
    </lineage>
</organism>
<name>A0AAQ3JXB9_9LILI</name>
<evidence type="ECO:0000313" key="3">
    <source>
        <dbReference type="Proteomes" id="UP001327560"/>
    </source>
</evidence>
<proteinExistence type="predicted"/>
<dbReference type="Pfam" id="PF03031">
    <property type="entry name" value="NIF"/>
    <property type="match status" value="1"/>
</dbReference>
<gene>
    <name evidence="2" type="ORF">Cni_G06580</name>
</gene>
<dbReference type="EMBL" id="CP136891">
    <property type="protein sequence ID" value="WOK97872.1"/>
    <property type="molecule type" value="Genomic_DNA"/>
</dbReference>
<dbReference type="InterPro" id="IPR036412">
    <property type="entry name" value="HAD-like_sf"/>
</dbReference>